<accession>A0A5J9UMN5</accession>
<reference evidence="1 2" key="1">
    <citation type="journal article" date="2019" name="Sci. Rep.">
        <title>A high-quality genome of Eragrostis curvula grass provides insights into Poaceae evolution and supports new strategies to enhance forage quality.</title>
        <authorList>
            <person name="Carballo J."/>
            <person name="Santos B.A.C.M."/>
            <person name="Zappacosta D."/>
            <person name="Garbus I."/>
            <person name="Selva J.P."/>
            <person name="Gallo C.A."/>
            <person name="Diaz A."/>
            <person name="Albertini E."/>
            <person name="Caccamo M."/>
            <person name="Echenique V."/>
        </authorList>
    </citation>
    <scope>NUCLEOTIDE SEQUENCE [LARGE SCALE GENOMIC DNA]</scope>
    <source>
        <strain evidence="2">cv. Victoria</strain>
        <tissue evidence="1">Leaf</tissue>
    </source>
</reference>
<sequence>MDSKQHHDGVTAQDKVPVSAALMPAAPSVLAQAARAHMNQHSPVRADRRVVLSRRGPSSNGVSTEITQGDKNFVVVGRSLHQEDLDCTAIRYHGDGLDVIFSVDGAFKRVKFIFRHEDTEGRVPIIQLLLMDLSDSAHQWVWDFAVQVMEQMHGSTRHQMYNAISALCSAVCTRCLQPPLINLPSGDLKKNHVYITDISDYDVVAINLGNQELPGKATEMNYNGPFNNPYQ</sequence>
<dbReference type="EMBL" id="RWGY01000013">
    <property type="protein sequence ID" value="TVU24598.1"/>
    <property type="molecule type" value="Genomic_DNA"/>
</dbReference>
<dbReference type="Proteomes" id="UP000324897">
    <property type="component" value="Chromosome 2"/>
</dbReference>
<evidence type="ECO:0000313" key="1">
    <source>
        <dbReference type="EMBL" id="TVU24598.1"/>
    </source>
</evidence>
<dbReference type="AlphaFoldDB" id="A0A5J9UMN5"/>
<dbReference type="Gramene" id="TVU24598">
    <property type="protein sequence ID" value="TVU24598"/>
    <property type="gene ID" value="EJB05_27045"/>
</dbReference>
<gene>
    <name evidence="1" type="ORF">EJB05_27045</name>
</gene>
<comment type="caution">
    <text evidence="1">The sequence shown here is derived from an EMBL/GenBank/DDBJ whole genome shotgun (WGS) entry which is preliminary data.</text>
</comment>
<organism evidence="1 2">
    <name type="scientific">Eragrostis curvula</name>
    <name type="common">weeping love grass</name>
    <dbReference type="NCBI Taxonomy" id="38414"/>
    <lineage>
        <taxon>Eukaryota</taxon>
        <taxon>Viridiplantae</taxon>
        <taxon>Streptophyta</taxon>
        <taxon>Embryophyta</taxon>
        <taxon>Tracheophyta</taxon>
        <taxon>Spermatophyta</taxon>
        <taxon>Magnoliopsida</taxon>
        <taxon>Liliopsida</taxon>
        <taxon>Poales</taxon>
        <taxon>Poaceae</taxon>
        <taxon>PACMAD clade</taxon>
        <taxon>Chloridoideae</taxon>
        <taxon>Eragrostideae</taxon>
        <taxon>Eragrostidinae</taxon>
        <taxon>Eragrostis</taxon>
    </lineage>
</organism>
<feature type="non-terminal residue" evidence="1">
    <location>
        <position position="1"/>
    </location>
</feature>
<name>A0A5J9UMN5_9POAL</name>
<proteinExistence type="predicted"/>
<keyword evidence="2" id="KW-1185">Reference proteome</keyword>
<feature type="non-terminal residue" evidence="1">
    <location>
        <position position="231"/>
    </location>
</feature>
<evidence type="ECO:0000313" key="2">
    <source>
        <dbReference type="Proteomes" id="UP000324897"/>
    </source>
</evidence>
<protein>
    <submittedName>
        <fullName evidence="1">Uncharacterized protein</fullName>
    </submittedName>
</protein>